<organism evidence="5 6">
    <name type="scientific">Mesorhabditis spiculigera</name>
    <dbReference type="NCBI Taxonomy" id="96644"/>
    <lineage>
        <taxon>Eukaryota</taxon>
        <taxon>Metazoa</taxon>
        <taxon>Ecdysozoa</taxon>
        <taxon>Nematoda</taxon>
        <taxon>Chromadorea</taxon>
        <taxon>Rhabditida</taxon>
        <taxon>Rhabditina</taxon>
        <taxon>Rhabditomorpha</taxon>
        <taxon>Rhabditoidea</taxon>
        <taxon>Rhabditidae</taxon>
        <taxon>Mesorhabditinae</taxon>
        <taxon>Mesorhabditis</taxon>
    </lineage>
</organism>
<dbReference type="InterPro" id="IPR003591">
    <property type="entry name" value="Leu-rich_rpt_typical-subtyp"/>
</dbReference>
<feature type="transmembrane region" description="Helical" evidence="4">
    <location>
        <begin position="15"/>
        <end position="39"/>
    </location>
</feature>
<dbReference type="Pfam" id="PF13855">
    <property type="entry name" value="LRR_8"/>
    <property type="match status" value="2"/>
</dbReference>
<reference evidence="5" key="1">
    <citation type="submission" date="2023-06" db="EMBL/GenBank/DDBJ databases">
        <authorList>
            <person name="Delattre M."/>
        </authorList>
    </citation>
    <scope>NUCLEOTIDE SEQUENCE</scope>
    <source>
        <strain evidence="5">AF72</strain>
    </source>
</reference>
<dbReference type="PANTHER" id="PTHR24366">
    <property type="entry name" value="IG(IMMUNOGLOBULIN) AND LRR(LEUCINE RICH REPEAT) DOMAINS"/>
    <property type="match status" value="1"/>
</dbReference>
<evidence type="ECO:0000313" key="6">
    <source>
        <dbReference type="Proteomes" id="UP001177023"/>
    </source>
</evidence>
<keyword evidence="4" id="KW-0812">Transmembrane</keyword>
<protein>
    <submittedName>
        <fullName evidence="5">Uncharacterized protein</fullName>
    </submittedName>
</protein>
<dbReference type="AlphaFoldDB" id="A0AA36D1Y2"/>
<dbReference type="EMBL" id="CATQJA010002657">
    <property type="protein sequence ID" value="CAJ0579508.1"/>
    <property type="molecule type" value="Genomic_DNA"/>
</dbReference>
<keyword evidence="4" id="KW-1133">Transmembrane helix</keyword>
<dbReference type="SMART" id="SM00369">
    <property type="entry name" value="LRR_TYP"/>
    <property type="match status" value="10"/>
</dbReference>
<gene>
    <name evidence="5" type="ORF">MSPICULIGERA_LOCUS17724</name>
</gene>
<feature type="transmembrane region" description="Helical" evidence="4">
    <location>
        <begin position="715"/>
        <end position="740"/>
    </location>
</feature>
<keyword evidence="4" id="KW-0472">Membrane</keyword>
<dbReference type="Proteomes" id="UP001177023">
    <property type="component" value="Unassembled WGS sequence"/>
</dbReference>
<dbReference type="InterPro" id="IPR001611">
    <property type="entry name" value="Leu-rich_rpt"/>
</dbReference>
<feature type="region of interest" description="Disordered" evidence="3">
    <location>
        <begin position="649"/>
        <end position="668"/>
    </location>
</feature>
<feature type="non-terminal residue" evidence="5">
    <location>
        <position position="1"/>
    </location>
</feature>
<evidence type="ECO:0000313" key="5">
    <source>
        <dbReference type="EMBL" id="CAJ0579508.1"/>
    </source>
</evidence>
<accession>A0AA36D1Y2</accession>
<sequence>MCGGHRRSYGAIQEAIACLCVFFGLIAIVNAGFPSVAWFDCPARCQCYEDPQDHSHSVHLICKWEQLNETNLRALARPEYVRTLTIRCPHLSTGKSRPPAGLFAGLRNLDRLEIERCHLMDLPADLFAGLHQLYSLIVRNAKLDDLPASIFDHLPNLITLDLTGNSLKIEPFALRSLRNVIHVDLSNNSIAFLANTLISLPKLRVLTIDHNRLTNIDFRRLPEDLTDLSLRHNFISTIHYTPGSARHLKRLDLAHNQLDFISGTGTVNILPKELKTVDLSHNRIAYMQDGTLERLEELILLDLKNNSLAELRESSLAGPKNRLKLLLAHNPFTCTCSLKWMLHPTTKSTPTVLDVDSVECAHLLQPEIRLNLTVADRKNELLCKYENQCPASCTCCRFPFCECRIDCPKGCQCYRSSRDDNENLLQNVIRCEGLRIDKLDEIPDSVTELQLSGDWHSWTPEKLGKLDRLRFLNLTNARLRSLESSELATFPRLSGLDLGSNEFTQIPAQLPGITQLYIANNPLKELSTKDLLLFEGMRRVAIGGQRNRWECDCDAPSSLQRWLRVEGNRDKVKDLAQVYCNLPLHGRIRIERTFPDANGTLCPKEEEDTSNWVKMVKNLEDRTSTVVYGVFEPSTSTIQPILLAKEEQTARHHPFTTTPKPTASEMEKPVDDDAEVFFPGRPDFRPTVITVRTQKPNWRPPKRKAREDPNDTHRFLNALIFVLFVAVILLIIAVGITVYFRFTKTDVYIGSHREPALEQRPLNA</sequence>
<evidence type="ECO:0000256" key="3">
    <source>
        <dbReference type="SAM" id="MobiDB-lite"/>
    </source>
</evidence>
<keyword evidence="2" id="KW-0677">Repeat</keyword>
<keyword evidence="1" id="KW-0433">Leucine-rich repeat</keyword>
<evidence type="ECO:0000256" key="2">
    <source>
        <dbReference type="ARBA" id="ARBA00022737"/>
    </source>
</evidence>
<comment type="caution">
    <text evidence="5">The sequence shown here is derived from an EMBL/GenBank/DDBJ whole genome shotgun (WGS) entry which is preliminary data.</text>
</comment>
<dbReference type="Gene3D" id="3.80.10.10">
    <property type="entry name" value="Ribonuclease Inhibitor"/>
    <property type="match status" value="3"/>
</dbReference>
<evidence type="ECO:0000256" key="1">
    <source>
        <dbReference type="ARBA" id="ARBA00022614"/>
    </source>
</evidence>
<dbReference type="SUPFAM" id="SSF52058">
    <property type="entry name" value="L domain-like"/>
    <property type="match status" value="2"/>
</dbReference>
<dbReference type="InterPro" id="IPR032675">
    <property type="entry name" value="LRR_dom_sf"/>
</dbReference>
<name>A0AA36D1Y2_9BILA</name>
<keyword evidence="6" id="KW-1185">Reference proteome</keyword>
<dbReference type="PANTHER" id="PTHR24366:SF96">
    <property type="entry name" value="LEUCINE RICH REPEAT CONTAINING 53"/>
    <property type="match status" value="1"/>
</dbReference>
<proteinExistence type="predicted"/>
<evidence type="ECO:0000256" key="4">
    <source>
        <dbReference type="SAM" id="Phobius"/>
    </source>
</evidence>